<comment type="caution">
    <text evidence="4">The sequence shown here is derived from an EMBL/GenBank/DDBJ whole genome shotgun (WGS) entry which is preliminary data.</text>
</comment>
<feature type="region of interest" description="Disordered" evidence="2">
    <location>
        <begin position="87"/>
        <end position="115"/>
    </location>
</feature>
<keyword evidence="1" id="KW-0343">GTPase activation</keyword>
<dbReference type="Proteomes" id="UP000193920">
    <property type="component" value="Unassembled WGS sequence"/>
</dbReference>
<feature type="compositionally biased region" description="Low complexity" evidence="2">
    <location>
        <begin position="87"/>
        <end position="103"/>
    </location>
</feature>
<dbReference type="Pfam" id="PF00620">
    <property type="entry name" value="RhoGAP"/>
    <property type="match status" value="1"/>
</dbReference>
<evidence type="ECO:0000256" key="1">
    <source>
        <dbReference type="ARBA" id="ARBA00022468"/>
    </source>
</evidence>
<dbReference type="PANTHER" id="PTHR15228:SF25">
    <property type="entry name" value="F-BAR DOMAIN-CONTAINING PROTEIN"/>
    <property type="match status" value="1"/>
</dbReference>
<feature type="region of interest" description="Disordered" evidence="2">
    <location>
        <begin position="700"/>
        <end position="720"/>
    </location>
</feature>
<dbReference type="GO" id="GO:0005096">
    <property type="term" value="F:GTPase activator activity"/>
    <property type="evidence" value="ECO:0007669"/>
    <property type="project" value="UniProtKB-KW"/>
</dbReference>
<keyword evidence="5" id="KW-1185">Reference proteome</keyword>
<protein>
    <submittedName>
        <fullName evidence="4">RhoGAP-domain-containing protein</fullName>
    </submittedName>
</protein>
<dbReference type="SMART" id="SM00324">
    <property type="entry name" value="RhoGAP"/>
    <property type="match status" value="1"/>
</dbReference>
<reference evidence="4 5" key="1">
    <citation type="submission" date="2016-08" db="EMBL/GenBank/DDBJ databases">
        <title>A Parts List for Fungal Cellulosomes Revealed by Comparative Genomics.</title>
        <authorList>
            <consortium name="DOE Joint Genome Institute"/>
            <person name="Haitjema C.H."/>
            <person name="Gilmore S.P."/>
            <person name="Henske J.K."/>
            <person name="Solomon K.V."/>
            <person name="De Groot R."/>
            <person name="Kuo A."/>
            <person name="Mondo S.J."/>
            <person name="Salamov A.A."/>
            <person name="Labutti K."/>
            <person name="Zhao Z."/>
            <person name="Chiniquy J."/>
            <person name="Barry K."/>
            <person name="Brewer H.M."/>
            <person name="Purvine S.O."/>
            <person name="Wright A.T."/>
            <person name="Boxma B."/>
            <person name="Van Alen T."/>
            <person name="Hackstein J.H."/>
            <person name="Baker S.E."/>
            <person name="Grigoriev I.V."/>
            <person name="O'Malley M.A."/>
        </authorList>
    </citation>
    <scope>NUCLEOTIDE SEQUENCE [LARGE SCALE GENOMIC DNA]</scope>
    <source>
        <strain evidence="4 5">G1</strain>
    </source>
</reference>
<gene>
    <name evidence="4" type="ORF">LY90DRAFT_666993</name>
</gene>
<name>A0A1Y2EM38_9FUNG</name>
<dbReference type="AlphaFoldDB" id="A0A1Y2EM38"/>
<evidence type="ECO:0000313" key="4">
    <source>
        <dbReference type="EMBL" id="ORY72633.1"/>
    </source>
</evidence>
<dbReference type="OrthoDB" id="3196451at2759"/>
<dbReference type="EMBL" id="MCOG01000038">
    <property type="protein sequence ID" value="ORY72633.1"/>
    <property type="molecule type" value="Genomic_DNA"/>
</dbReference>
<dbReference type="InterPro" id="IPR051025">
    <property type="entry name" value="RhoGAP"/>
</dbReference>
<dbReference type="PANTHER" id="PTHR15228">
    <property type="entry name" value="SPERMATHECAL PHYSIOLOGY VARIANT"/>
    <property type="match status" value="1"/>
</dbReference>
<sequence length="720" mass="80954">MSDDLFTEGNGALIKHRPISNSFNELGRKNSTAKKEHELHYLKDYINLTEYELTILKRTAFNNLKSQFQSINQTHLNSSNNYLSPTTLNNLPNSLSGSNSSVNKNEIKSISNSEKQNSNTNISITYSQQNSSVAGSLSTLAHHGHNSNPNPGKDLRESLLKNLDSISKGRNNRIWKLFSKKDKKKEVFGVPLISSLEYAFVYIDPNDNCNNKKIPIVVYECINFIKKNGMTKEGIFRVNGSERRINSCLNVFNESAGYGFGYDFEGMNVFDVASLLKLYIRQLPEPLIPFCLYNTFLDVIKYIPDTNEKVKAFQYLFMLLPSAHLILLEILLEFLSEITEYYEQNHMNSHNLACIFAPNLLRSKESTPTNTNNITFTSSDEYEIALQVVEFLIDHRSNFCITSSEVKPFQMFNKFEKETLPIDNTNTATPLINGINSISMADFSSIQFGIKNILTLRRKKADAPGTTRLSNEIKLKVTSESQEGMTSSNDDNIKEEVVDSNLTDSDSMNYMELKKTAYCGLPSPTYNDIFSVNPLNSKCKSNLENVRTHSEDSFYCVNTCPLVSTSLNRLNYLPIKNDDLYEYLVRDDDNITPTIANEIAQTPTTATINSHAHLVEPSTVTMDTNSLITKESISVSSFTTANAAPSTINDESVEIPSSSPEFPNKTYDKNFHYPSNILNLAQKNRENSIVSFLSPLSTPTQPIFSVPPPPESPPNNQTIV</sequence>
<dbReference type="STRING" id="1754190.A0A1Y2EM38"/>
<dbReference type="Gene3D" id="1.10.555.10">
    <property type="entry name" value="Rho GTPase activation protein"/>
    <property type="match status" value="1"/>
</dbReference>
<evidence type="ECO:0000256" key="2">
    <source>
        <dbReference type="SAM" id="MobiDB-lite"/>
    </source>
</evidence>
<dbReference type="PROSITE" id="PS50238">
    <property type="entry name" value="RHOGAP"/>
    <property type="match status" value="1"/>
</dbReference>
<dbReference type="InterPro" id="IPR008936">
    <property type="entry name" value="Rho_GTPase_activation_prot"/>
</dbReference>
<dbReference type="SUPFAM" id="SSF48350">
    <property type="entry name" value="GTPase activation domain, GAP"/>
    <property type="match status" value="1"/>
</dbReference>
<evidence type="ECO:0000259" key="3">
    <source>
        <dbReference type="PROSITE" id="PS50238"/>
    </source>
</evidence>
<accession>A0A1Y2EM38</accession>
<dbReference type="InterPro" id="IPR000198">
    <property type="entry name" value="RhoGAP_dom"/>
</dbReference>
<feature type="domain" description="Rho-GAP" evidence="3">
    <location>
        <begin position="194"/>
        <end position="400"/>
    </location>
</feature>
<dbReference type="GO" id="GO:0007165">
    <property type="term" value="P:signal transduction"/>
    <property type="evidence" value="ECO:0007669"/>
    <property type="project" value="InterPro"/>
</dbReference>
<organism evidence="4 5">
    <name type="scientific">Neocallimastix californiae</name>
    <dbReference type="NCBI Taxonomy" id="1754190"/>
    <lineage>
        <taxon>Eukaryota</taxon>
        <taxon>Fungi</taxon>
        <taxon>Fungi incertae sedis</taxon>
        <taxon>Chytridiomycota</taxon>
        <taxon>Chytridiomycota incertae sedis</taxon>
        <taxon>Neocallimastigomycetes</taxon>
        <taxon>Neocallimastigales</taxon>
        <taxon>Neocallimastigaceae</taxon>
        <taxon>Neocallimastix</taxon>
    </lineage>
</organism>
<proteinExistence type="predicted"/>
<evidence type="ECO:0000313" key="5">
    <source>
        <dbReference type="Proteomes" id="UP000193920"/>
    </source>
</evidence>